<name>A0A645J160_9ZZZZ</name>
<dbReference type="InterPro" id="IPR048822">
    <property type="entry name" value="PDDEXK_13"/>
</dbReference>
<evidence type="ECO:0000313" key="2">
    <source>
        <dbReference type="EMBL" id="MPN53183.1"/>
    </source>
</evidence>
<proteinExistence type="predicted"/>
<protein>
    <recommendedName>
        <fullName evidence="1">PD-(D/E)XK nuclease-like domain-containing protein</fullName>
    </recommendedName>
</protein>
<sequence length="78" mass="9534">MIHKGDIELFHHIHLYPKGNRHFGELAIPEYKRLLSDSGKSSFIDLTYEELFQMMKEHFQSEEQKKWIDYLNKRYLFS</sequence>
<dbReference type="AlphaFoldDB" id="A0A645J160"/>
<reference evidence="2" key="1">
    <citation type="submission" date="2019-08" db="EMBL/GenBank/DDBJ databases">
        <authorList>
            <person name="Kucharzyk K."/>
            <person name="Murdoch R.W."/>
            <person name="Higgins S."/>
            <person name="Loffler F."/>
        </authorList>
    </citation>
    <scope>NUCLEOTIDE SEQUENCE</scope>
</reference>
<feature type="domain" description="PD-(D/E)XK nuclease-like" evidence="1">
    <location>
        <begin position="2"/>
        <end position="76"/>
    </location>
</feature>
<gene>
    <name evidence="2" type="ORF">SDC9_200847</name>
</gene>
<dbReference type="Pfam" id="PF20796">
    <property type="entry name" value="PDDEXK_13"/>
    <property type="match status" value="1"/>
</dbReference>
<comment type="caution">
    <text evidence="2">The sequence shown here is derived from an EMBL/GenBank/DDBJ whole genome shotgun (WGS) entry which is preliminary data.</text>
</comment>
<dbReference type="EMBL" id="VSSQ01120040">
    <property type="protein sequence ID" value="MPN53183.1"/>
    <property type="molecule type" value="Genomic_DNA"/>
</dbReference>
<evidence type="ECO:0000259" key="1">
    <source>
        <dbReference type="Pfam" id="PF20796"/>
    </source>
</evidence>
<organism evidence="2">
    <name type="scientific">bioreactor metagenome</name>
    <dbReference type="NCBI Taxonomy" id="1076179"/>
    <lineage>
        <taxon>unclassified sequences</taxon>
        <taxon>metagenomes</taxon>
        <taxon>ecological metagenomes</taxon>
    </lineage>
</organism>
<accession>A0A645J160</accession>